<protein>
    <recommendedName>
        <fullName evidence="4">DUF4333 domain-containing protein</fullName>
    </recommendedName>
</protein>
<accession>A0ABT7YZ98</accession>
<evidence type="ECO:0000313" key="3">
    <source>
        <dbReference type="Proteomes" id="UP001174050"/>
    </source>
</evidence>
<keyword evidence="1" id="KW-0732">Signal</keyword>
<sequence>MRSKAIIRTGLVAVLLTLTGACGTGDATVTLDGDVESEAARRLGKDAFKEAGYEIDTALTCDKTGSGDDETVTCNGATTKGQHARLLVRLRDDSTVQVGPGDQTLIDGATITGSVDGKDVFTKSCLGGC</sequence>
<evidence type="ECO:0000256" key="1">
    <source>
        <dbReference type="SAM" id="SignalP"/>
    </source>
</evidence>
<evidence type="ECO:0000313" key="2">
    <source>
        <dbReference type="EMBL" id="MDN3292537.1"/>
    </source>
</evidence>
<dbReference type="EMBL" id="JAUEPL010000001">
    <property type="protein sequence ID" value="MDN3292537.1"/>
    <property type="molecule type" value="Genomic_DNA"/>
</dbReference>
<proteinExistence type="predicted"/>
<evidence type="ECO:0008006" key="4">
    <source>
        <dbReference type="Google" id="ProtNLM"/>
    </source>
</evidence>
<comment type="caution">
    <text evidence="2">The sequence shown here is derived from an EMBL/GenBank/DDBJ whole genome shotgun (WGS) entry which is preliminary data.</text>
</comment>
<feature type="signal peptide" evidence="1">
    <location>
        <begin position="1"/>
        <end position="23"/>
    </location>
</feature>
<reference evidence="2" key="1">
    <citation type="submission" date="2023-06" db="EMBL/GenBank/DDBJ databases">
        <title>WGS-Sequencing of Streptomyces ficellus isolate 21 collected from sand in Gara Djebilet Iron Mine in Algeria.</title>
        <authorList>
            <person name="Zegers G.P."/>
            <person name="Gomez A."/>
            <person name="Gueddou A."/>
            <person name="Zahara A.F."/>
            <person name="Worth M."/>
            <person name="Sevigny J.L."/>
            <person name="Tisa L."/>
        </authorList>
    </citation>
    <scope>NUCLEOTIDE SEQUENCE</scope>
    <source>
        <strain evidence="2">AS11</strain>
    </source>
</reference>
<organism evidence="2 3">
    <name type="scientific">Streptomyces ficellus</name>
    <dbReference type="NCBI Taxonomy" id="1977088"/>
    <lineage>
        <taxon>Bacteria</taxon>
        <taxon>Bacillati</taxon>
        <taxon>Actinomycetota</taxon>
        <taxon>Actinomycetes</taxon>
        <taxon>Kitasatosporales</taxon>
        <taxon>Streptomycetaceae</taxon>
        <taxon>Streptomyces</taxon>
    </lineage>
</organism>
<keyword evidence="3" id="KW-1185">Reference proteome</keyword>
<dbReference type="PROSITE" id="PS51257">
    <property type="entry name" value="PROKAR_LIPOPROTEIN"/>
    <property type="match status" value="1"/>
</dbReference>
<dbReference type="Proteomes" id="UP001174050">
    <property type="component" value="Unassembled WGS sequence"/>
</dbReference>
<name>A0ABT7YZ98_9ACTN</name>
<feature type="chain" id="PRO_5046469916" description="DUF4333 domain-containing protein" evidence="1">
    <location>
        <begin position="24"/>
        <end position="129"/>
    </location>
</feature>
<gene>
    <name evidence="2" type="ORF">QWM81_00450</name>
</gene>
<dbReference type="RefSeq" id="WP_290109315.1">
    <property type="nucleotide sequence ID" value="NZ_JAUEPL010000001.1"/>
</dbReference>